<dbReference type="SUPFAM" id="SSF53474">
    <property type="entry name" value="alpha/beta-Hydrolases"/>
    <property type="match status" value="1"/>
</dbReference>
<organism evidence="3 4">
    <name type="scientific">[Mycobacterium] wendilense</name>
    <dbReference type="NCBI Taxonomy" id="3064284"/>
    <lineage>
        <taxon>Bacteria</taxon>
        <taxon>Bacillati</taxon>
        <taxon>Actinomycetota</taxon>
        <taxon>Actinomycetes</taxon>
        <taxon>Mycobacteriales</taxon>
        <taxon>Mycobacteriaceae</taxon>
        <taxon>Mycolicibacter</taxon>
    </lineage>
</organism>
<evidence type="ECO:0000313" key="3">
    <source>
        <dbReference type="EMBL" id="CAJ1586007.1"/>
    </source>
</evidence>
<reference evidence="3 4" key="1">
    <citation type="submission" date="2023-08" db="EMBL/GenBank/DDBJ databases">
        <authorList>
            <person name="Folkvardsen B D."/>
            <person name="Norman A."/>
        </authorList>
    </citation>
    <scope>NUCLEOTIDE SEQUENCE [LARGE SCALE GENOMIC DNA]</scope>
    <source>
        <strain evidence="3 4">Mu0050</strain>
    </source>
</reference>
<proteinExistence type="predicted"/>
<dbReference type="Pfam" id="PF12697">
    <property type="entry name" value="Abhydrolase_6"/>
    <property type="match status" value="1"/>
</dbReference>
<name>A0ABM9MIH4_9MYCO</name>
<dbReference type="InterPro" id="IPR029058">
    <property type="entry name" value="AB_hydrolase_fold"/>
</dbReference>
<dbReference type="InterPro" id="IPR050266">
    <property type="entry name" value="AB_hydrolase_sf"/>
</dbReference>
<evidence type="ECO:0000313" key="4">
    <source>
        <dbReference type="Proteomes" id="UP001190466"/>
    </source>
</evidence>
<feature type="domain" description="AB hydrolase-1" evidence="2">
    <location>
        <begin position="22"/>
        <end position="253"/>
    </location>
</feature>
<keyword evidence="4" id="KW-1185">Reference proteome</keyword>
<gene>
    <name evidence="3" type="ORF">MU0050_004034</name>
</gene>
<dbReference type="PANTHER" id="PTHR43798">
    <property type="entry name" value="MONOACYLGLYCEROL LIPASE"/>
    <property type="match status" value="1"/>
</dbReference>
<accession>A0ABM9MIH4</accession>
<dbReference type="GO" id="GO:0016787">
    <property type="term" value="F:hydrolase activity"/>
    <property type="evidence" value="ECO:0007669"/>
    <property type="project" value="UniProtKB-KW"/>
</dbReference>
<dbReference type="EMBL" id="OY726395">
    <property type="protein sequence ID" value="CAJ1586007.1"/>
    <property type="molecule type" value="Genomic_DNA"/>
</dbReference>
<dbReference type="Gene3D" id="3.40.50.1820">
    <property type="entry name" value="alpha/beta hydrolase"/>
    <property type="match status" value="1"/>
</dbReference>
<dbReference type="RefSeq" id="WP_316512072.1">
    <property type="nucleotide sequence ID" value="NZ_OY726395.1"/>
</dbReference>
<protein>
    <submittedName>
        <fullName evidence="3">Alpha/beta hydrolase</fullName>
    </submittedName>
</protein>
<evidence type="ECO:0000256" key="1">
    <source>
        <dbReference type="ARBA" id="ARBA00022801"/>
    </source>
</evidence>
<keyword evidence="1 3" id="KW-0378">Hydrolase</keyword>
<dbReference type="Proteomes" id="UP001190466">
    <property type="component" value="Chromosome"/>
</dbReference>
<dbReference type="PANTHER" id="PTHR43798:SF31">
    <property type="entry name" value="AB HYDROLASE SUPERFAMILY PROTEIN YCLE"/>
    <property type="match status" value="1"/>
</dbReference>
<sequence>MLTVDGIHVMCREWGCGNPASVVLLHGSAANSHWWDHIGPHLAIDRHVVALDMSGHGDSAHHAGYSQQRWAEQLGAVVGHVALARPVVVAHSMGGKVAYRAAVSGLDRKLAGLALLDANIAGPLSAGAAAAVRARGLRVRKIYADHASAVEAFRPFRSTVMPFPDLLRHIGENSITPAEGGWTWKFDPRTFIAATQPPPAVTRLRCPAAIVRAEHGSVLSDSGAHALIDGLGGATQLHVLAGSGHHMMLDSPRSLTAHLLRLLDEWG</sequence>
<evidence type="ECO:0000259" key="2">
    <source>
        <dbReference type="Pfam" id="PF12697"/>
    </source>
</evidence>
<dbReference type="InterPro" id="IPR000073">
    <property type="entry name" value="AB_hydrolase_1"/>
</dbReference>